<protein>
    <recommendedName>
        <fullName evidence="1">Thioredoxin domain-containing protein</fullName>
    </recommendedName>
</protein>
<keyword evidence="3" id="KW-1185">Reference proteome</keyword>
<dbReference type="EMBL" id="ML977692">
    <property type="protein sequence ID" value="KAF1993671.1"/>
    <property type="molecule type" value="Genomic_DNA"/>
</dbReference>
<dbReference type="AlphaFoldDB" id="A0A6A5W0K6"/>
<accession>A0A6A5W0K6</accession>
<evidence type="ECO:0000259" key="1">
    <source>
        <dbReference type="PROSITE" id="PS51352"/>
    </source>
</evidence>
<sequence>MILRPLITQTIRVLTKQTSSSALPQRNLSLFPSSSSRPNQNRIFTPIRTQDELHTLTMLSAADNRPLITFWSANWCRTCQTLKPLVQELVEEEGVGESEGGLGWVVVEIDAVGMGDGGVRFGISSLPTLLAFSRQEPQNETKVTDSKKMKDRVFLREWLEAMKGLCAKENIRVS</sequence>
<dbReference type="Gene3D" id="3.40.30.10">
    <property type="entry name" value="Glutaredoxin"/>
    <property type="match status" value="1"/>
</dbReference>
<dbReference type="Proteomes" id="UP000799779">
    <property type="component" value="Unassembled WGS sequence"/>
</dbReference>
<gene>
    <name evidence="2" type="ORF">P154DRAFT_62669</name>
</gene>
<dbReference type="SUPFAM" id="SSF52833">
    <property type="entry name" value="Thioredoxin-like"/>
    <property type="match status" value="1"/>
</dbReference>
<dbReference type="PROSITE" id="PS51352">
    <property type="entry name" value="THIOREDOXIN_2"/>
    <property type="match status" value="1"/>
</dbReference>
<evidence type="ECO:0000313" key="3">
    <source>
        <dbReference type="Proteomes" id="UP000799779"/>
    </source>
</evidence>
<dbReference type="InterPro" id="IPR013766">
    <property type="entry name" value="Thioredoxin_domain"/>
</dbReference>
<dbReference type="OrthoDB" id="19690at2759"/>
<name>A0A6A5W0K6_9PLEO</name>
<evidence type="ECO:0000313" key="2">
    <source>
        <dbReference type="EMBL" id="KAF1993671.1"/>
    </source>
</evidence>
<dbReference type="Pfam" id="PF00085">
    <property type="entry name" value="Thioredoxin"/>
    <property type="match status" value="1"/>
</dbReference>
<proteinExistence type="predicted"/>
<dbReference type="InterPro" id="IPR036249">
    <property type="entry name" value="Thioredoxin-like_sf"/>
</dbReference>
<reference evidence="2" key="1">
    <citation type="journal article" date="2020" name="Stud. Mycol.">
        <title>101 Dothideomycetes genomes: a test case for predicting lifestyles and emergence of pathogens.</title>
        <authorList>
            <person name="Haridas S."/>
            <person name="Albert R."/>
            <person name="Binder M."/>
            <person name="Bloem J."/>
            <person name="Labutti K."/>
            <person name="Salamov A."/>
            <person name="Andreopoulos B."/>
            <person name="Baker S."/>
            <person name="Barry K."/>
            <person name="Bills G."/>
            <person name="Bluhm B."/>
            <person name="Cannon C."/>
            <person name="Castanera R."/>
            <person name="Culley D."/>
            <person name="Daum C."/>
            <person name="Ezra D."/>
            <person name="Gonzalez J."/>
            <person name="Henrissat B."/>
            <person name="Kuo A."/>
            <person name="Liang C."/>
            <person name="Lipzen A."/>
            <person name="Lutzoni F."/>
            <person name="Magnuson J."/>
            <person name="Mondo S."/>
            <person name="Nolan M."/>
            <person name="Ohm R."/>
            <person name="Pangilinan J."/>
            <person name="Park H.-J."/>
            <person name="Ramirez L."/>
            <person name="Alfaro M."/>
            <person name="Sun H."/>
            <person name="Tritt A."/>
            <person name="Yoshinaga Y."/>
            <person name="Zwiers L.-H."/>
            <person name="Turgeon B."/>
            <person name="Goodwin S."/>
            <person name="Spatafora J."/>
            <person name="Crous P."/>
            <person name="Grigoriev I."/>
        </authorList>
    </citation>
    <scope>NUCLEOTIDE SEQUENCE</scope>
    <source>
        <strain evidence="2">CBS 123094</strain>
    </source>
</reference>
<organism evidence="2 3">
    <name type="scientific">Amniculicola lignicola CBS 123094</name>
    <dbReference type="NCBI Taxonomy" id="1392246"/>
    <lineage>
        <taxon>Eukaryota</taxon>
        <taxon>Fungi</taxon>
        <taxon>Dikarya</taxon>
        <taxon>Ascomycota</taxon>
        <taxon>Pezizomycotina</taxon>
        <taxon>Dothideomycetes</taxon>
        <taxon>Pleosporomycetidae</taxon>
        <taxon>Pleosporales</taxon>
        <taxon>Amniculicolaceae</taxon>
        <taxon>Amniculicola</taxon>
    </lineage>
</organism>
<feature type="domain" description="Thioredoxin" evidence="1">
    <location>
        <begin position="25"/>
        <end position="164"/>
    </location>
</feature>